<proteinExistence type="predicted"/>
<dbReference type="EMBL" id="CAUYUJ010017432">
    <property type="protein sequence ID" value="CAK0874772.1"/>
    <property type="molecule type" value="Genomic_DNA"/>
</dbReference>
<accession>A0ABN9VP56</accession>
<sequence length="97" mass="10178">MDINEAAPALALENARAQGLEARASFWAGDLRQLPELLADDARASHGPFDLVVATPPYHHRSTRLASYAGDALRFASGASQVTSMYGAVAEAVQAPG</sequence>
<evidence type="ECO:0000313" key="2">
    <source>
        <dbReference type="Proteomes" id="UP001189429"/>
    </source>
</evidence>
<dbReference type="InterPro" id="IPR029063">
    <property type="entry name" value="SAM-dependent_MTases_sf"/>
</dbReference>
<comment type="caution">
    <text evidence="1">The sequence shown here is derived from an EMBL/GenBank/DDBJ whole genome shotgun (WGS) entry which is preliminary data.</text>
</comment>
<keyword evidence="2" id="KW-1185">Reference proteome</keyword>
<reference evidence="1" key="1">
    <citation type="submission" date="2023-10" db="EMBL/GenBank/DDBJ databases">
        <authorList>
            <person name="Chen Y."/>
            <person name="Shah S."/>
            <person name="Dougan E. K."/>
            <person name="Thang M."/>
            <person name="Chan C."/>
        </authorList>
    </citation>
    <scope>NUCLEOTIDE SEQUENCE [LARGE SCALE GENOMIC DNA]</scope>
</reference>
<organism evidence="1 2">
    <name type="scientific">Prorocentrum cordatum</name>
    <dbReference type="NCBI Taxonomy" id="2364126"/>
    <lineage>
        <taxon>Eukaryota</taxon>
        <taxon>Sar</taxon>
        <taxon>Alveolata</taxon>
        <taxon>Dinophyceae</taxon>
        <taxon>Prorocentrales</taxon>
        <taxon>Prorocentraceae</taxon>
        <taxon>Prorocentrum</taxon>
    </lineage>
</organism>
<evidence type="ECO:0000313" key="1">
    <source>
        <dbReference type="EMBL" id="CAK0874772.1"/>
    </source>
</evidence>
<dbReference type="Gene3D" id="3.40.50.150">
    <property type="entry name" value="Vaccinia Virus protein VP39"/>
    <property type="match status" value="1"/>
</dbReference>
<dbReference type="Proteomes" id="UP001189429">
    <property type="component" value="Unassembled WGS sequence"/>
</dbReference>
<dbReference type="SUPFAM" id="SSF53335">
    <property type="entry name" value="S-adenosyl-L-methionine-dependent methyltransferases"/>
    <property type="match status" value="1"/>
</dbReference>
<gene>
    <name evidence="1" type="ORF">PCOR1329_LOCUS59580</name>
</gene>
<feature type="non-terminal residue" evidence="1">
    <location>
        <position position="97"/>
    </location>
</feature>
<protein>
    <submittedName>
        <fullName evidence="1">Uncharacterized protein</fullName>
    </submittedName>
</protein>
<name>A0ABN9VP56_9DINO</name>